<dbReference type="STRING" id="78410.A0A0N8H874"/>
<gene>
    <name evidence="6" type="ORF">AK830_g2809</name>
</gene>
<dbReference type="OrthoDB" id="5207033at2759"/>
<organism evidence="6 7">
    <name type="scientific">Neonectria ditissima</name>
    <dbReference type="NCBI Taxonomy" id="78410"/>
    <lineage>
        <taxon>Eukaryota</taxon>
        <taxon>Fungi</taxon>
        <taxon>Dikarya</taxon>
        <taxon>Ascomycota</taxon>
        <taxon>Pezizomycotina</taxon>
        <taxon>Sordariomycetes</taxon>
        <taxon>Hypocreomycetidae</taxon>
        <taxon>Hypocreales</taxon>
        <taxon>Nectriaceae</taxon>
        <taxon>Neonectria</taxon>
    </lineage>
</organism>
<evidence type="ECO:0000256" key="5">
    <source>
        <dbReference type="SAM" id="Phobius"/>
    </source>
</evidence>
<proteinExistence type="predicted"/>
<feature type="transmembrane region" description="Helical" evidence="5">
    <location>
        <begin position="315"/>
        <end position="338"/>
    </location>
</feature>
<accession>A0A0N8H874</accession>
<dbReference type="EMBL" id="LKCW01000027">
    <property type="protein sequence ID" value="KPM43780.1"/>
    <property type="molecule type" value="Genomic_DNA"/>
</dbReference>
<dbReference type="SUPFAM" id="SSF144083">
    <property type="entry name" value="Magnesium transport protein CorA, transmembrane region"/>
    <property type="match status" value="1"/>
</dbReference>
<reference evidence="6 7" key="1">
    <citation type="submission" date="2015-09" db="EMBL/GenBank/DDBJ databases">
        <title>Draft genome of a European isolate of the apple canker pathogen Neonectria ditissima.</title>
        <authorList>
            <person name="Gomez-Cortecero A."/>
            <person name="Harrison R.J."/>
            <person name="Armitage A.D."/>
        </authorList>
    </citation>
    <scope>NUCLEOTIDE SEQUENCE [LARGE SCALE GENOMIC DNA]</scope>
    <source>
        <strain evidence="6 7">R09/05</strain>
    </source>
</reference>
<dbReference type="Proteomes" id="UP000050424">
    <property type="component" value="Unassembled WGS sequence"/>
</dbReference>
<keyword evidence="3 5" id="KW-1133">Transmembrane helix</keyword>
<evidence type="ECO:0000256" key="4">
    <source>
        <dbReference type="ARBA" id="ARBA00023136"/>
    </source>
</evidence>
<keyword evidence="2 5" id="KW-0812">Transmembrane</keyword>
<evidence type="ECO:0000256" key="1">
    <source>
        <dbReference type="ARBA" id="ARBA00004141"/>
    </source>
</evidence>
<comment type="subcellular location">
    <subcellularLocation>
        <location evidence="1">Membrane</location>
        <topology evidence="1">Multi-pass membrane protein</topology>
    </subcellularLocation>
</comment>
<comment type="caution">
    <text evidence="6">The sequence shown here is derived from an EMBL/GenBank/DDBJ whole genome shotgun (WGS) entry which is preliminary data.</text>
</comment>
<evidence type="ECO:0000256" key="3">
    <source>
        <dbReference type="ARBA" id="ARBA00022989"/>
    </source>
</evidence>
<protein>
    <submittedName>
        <fullName evidence="6">Uncharacterized protein</fullName>
    </submittedName>
</protein>
<name>A0A0N8H874_9HYPO</name>
<evidence type="ECO:0000313" key="7">
    <source>
        <dbReference type="Proteomes" id="UP000050424"/>
    </source>
</evidence>
<keyword evidence="4 5" id="KW-0472">Membrane</keyword>
<dbReference type="AlphaFoldDB" id="A0A0N8H874"/>
<evidence type="ECO:0000313" key="6">
    <source>
        <dbReference type="EMBL" id="KPM43780.1"/>
    </source>
</evidence>
<dbReference type="InterPro" id="IPR045863">
    <property type="entry name" value="CorA_TM1_TM2"/>
</dbReference>
<keyword evidence="7" id="KW-1185">Reference proteome</keyword>
<evidence type="ECO:0000256" key="2">
    <source>
        <dbReference type="ARBA" id="ARBA00022692"/>
    </source>
</evidence>
<dbReference type="Gene3D" id="1.20.58.340">
    <property type="entry name" value="Magnesium transport protein CorA, transmembrane region"/>
    <property type="match status" value="1"/>
</dbReference>
<sequence>MKINQERTQIIFATSKGLGLTADGFQDQGLLQQLGIRPFLLNRTCLESNGFSGSEPLLDDKGNLVHFDYWSRFVIKRVYDRLRPHFSFAQSQESFGPPIPSSPSKTEYPRHGPRSIQYGWEWVEIGFFVRWTPPSGTVVLCLDVPNYLQSSIHSALEMELNRADPSDAHSIFATILAELVCIYDDSVWSIRDHTCQWEAKQRRDPDYPLLHEITRHAIHVSETLAVAVQSVQDIHEQEQRFLSIQNTATNPWTRTQSRVQFPLRLLQSLLARSESNKARLQNETTLAFHTSASRDTQIQLRLADEAKKETLAMKAIAVITMTFLPATFISSVFSMSFFYFQPGQDGHDEVFVISHKFWIFWVLIIPLSLATISLWVFWDGARKKILGHKT</sequence>
<dbReference type="GO" id="GO:0016020">
    <property type="term" value="C:membrane"/>
    <property type="evidence" value="ECO:0007669"/>
    <property type="project" value="UniProtKB-SubCell"/>
</dbReference>
<feature type="transmembrane region" description="Helical" evidence="5">
    <location>
        <begin position="358"/>
        <end position="378"/>
    </location>
</feature>